<dbReference type="Proteomes" id="UP000475214">
    <property type="component" value="Unassembled WGS sequence"/>
</dbReference>
<accession>A0A6L9SAC3</accession>
<protein>
    <submittedName>
        <fullName evidence="1">Uncharacterized protein</fullName>
    </submittedName>
</protein>
<reference evidence="1 2" key="1">
    <citation type="submission" date="2020-02" db="EMBL/GenBank/DDBJ databases">
        <authorList>
            <person name="Li X.-J."/>
            <person name="Han X.-M."/>
        </authorList>
    </citation>
    <scope>NUCLEOTIDE SEQUENCE [LARGE SCALE GENOMIC DNA]</scope>
    <source>
        <strain evidence="1 2">CCTCC AB 2017055</strain>
    </source>
</reference>
<comment type="caution">
    <text evidence="1">The sequence shown here is derived from an EMBL/GenBank/DDBJ whole genome shotgun (WGS) entry which is preliminary data.</text>
</comment>
<keyword evidence="2" id="KW-1185">Reference proteome</keyword>
<evidence type="ECO:0000313" key="2">
    <source>
        <dbReference type="Proteomes" id="UP000475214"/>
    </source>
</evidence>
<dbReference type="AlphaFoldDB" id="A0A6L9SAC3"/>
<gene>
    <name evidence="1" type="ORF">G1H10_14835</name>
</gene>
<dbReference type="EMBL" id="JAAGOA010000009">
    <property type="protein sequence ID" value="NEE01448.1"/>
    <property type="molecule type" value="Genomic_DNA"/>
</dbReference>
<proteinExistence type="predicted"/>
<dbReference type="RefSeq" id="WP_163739044.1">
    <property type="nucleotide sequence ID" value="NZ_JAAGOA010000009.1"/>
</dbReference>
<organism evidence="1 2">
    <name type="scientific">Phytoactinopolyspora halotolerans</name>
    <dbReference type="NCBI Taxonomy" id="1981512"/>
    <lineage>
        <taxon>Bacteria</taxon>
        <taxon>Bacillati</taxon>
        <taxon>Actinomycetota</taxon>
        <taxon>Actinomycetes</taxon>
        <taxon>Jiangellales</taxon>
        <taxon>Jiangellaceae</taxon>
        <taxon>Phytoactinopolyspora</taxon>
    </lineage>
</organism>
<sequence length="143" mass="16034">MGRSTEQLLAEARGGMPSGHYLPPRARNGAVRVLVVAVGHDPAQLEALADELAWLQVDRPYIKPVLLLNSPDVAPVRRRGFVYETAVDPATWPAYDATDGSYDTYVQQRVIEMVRVYEPHHTVVAEPERPLPRWPFAKSLDSY</sequence>
<evidence type="ECO:0000313" key="1">
    <source>
        <dbReference type="EMBL" id="NEE01448.1"/>
    </source>
</evidence>
<name>A0A6L9SAC3_9ACTN</name>